<comment type="caution">
    <text evidence="2">The sequence shown here is derived from an EMBL/GenBank/DDBJ whole genome shotgun (WGS) entry which is preliminary data.</text>
</comment>
<evidence type="ECO:0000313" key="2">
    <source>
        <dbReference type="EMBL" id="MBW8684200.1"/>
    </source>
</evidence>
<dbReference type="RefSeq" id="WP_220249394.1">
    <property type="nucleotide sequence ID" value="NZ_JAICCF010000001.1"/>
</dbReference>
<sequence length="251" mass="27470">MLRFSKVMLMAVFVLMAACKKGEPVDEFYFASFTAELLALPGTTTIDAYVDGVKVDSLESGKIIGTASPLMLAAGRESTIAFKKAGTDEVLIDTVVNVTAGDKLALKLACSPELGIQSFISASEGNIAVDTAVFFIFNQLPVELQADDVHVDAFLFKYNGTEYVETGISWIDFAKNKLHPNQTKIQVTAEDGSPIEYMVKLKNSETGEYLSDAFGISELGLYFLPGERQIITFRAMQAFGRWKFMTDTAAY</sequence>
<name>A0ABS7GAN6_9BACT</name>
<protein>
    <submittedName>
        <fullName evidence="2">Uncharacterized protein</fullName>
    </submittedName>
</protein>
<accession>A0ABS7GAN6</accession>
<proteinExistence type="predicted"/>
<feature type="signal peptide" evidence="1">
    <location>
        <begin position="1"/>
        <end position="17"/>
    </location>
</feature>
<keyword evidence="1" id="KW-0732">Signal</keyword>
<dbReference type="EMBL" id="JAICCF010000001">
    <property type="protein sequence ID" value="MBW8684200.1"/>
    <property type="molecule type" value="Genomic_DNA"/>
</dbReference>
<evidence type="ECO:0000256" key="1">
    <source>
        <dbReference type="SAM" id="SignalP"/>
    </source>
</evidence>
<gene>
    <name evidence="2" type="ORF">K1Y79_07610</name>
</gene>
<dbReference type="PROSITE" id="PS51257">
    <property type="entry name" value="PROKAR_LIPOPROTEIN"/>
    <property type="match status" value="1"/>
</dbReference>
<reference evidence="2 3" key="1">
    <citation type="submission" date="2021-08" db="EMBL/GenBank/DDBJ databases">
        <title>The genome sequence of Chitinophaga sp. B61.</title>
        <authorList>
            <person name="Zhang X."/>
        </authorList>
    </citation>
    <scope>NUCLEOTIDE SEQUENCE [LARGE SCALE GENOMIC DNA]</scope>
    <source>
        <strain evidence="2 3">B61</strain>
    </source>
</reference>
<keyword evidence="3" id="KW-1185">Reference proteome</keyword>
<evidence type="ECO:0000313" key="3">
    <source>
        <dbReference type="Proteomes" id="UP000812961"/>
    </source>
</evidence>
<feature type="chain" id="PRO_5045172936" evidence="1">
    <location>
        <begin position="18"/>
        <end position="251"/>
    </location>
</feature>
<dbReference type="Proteomes" id="UP000812961">
    <property type="component" value="Unassembled WGS sequence"/>
</dbReference>
<organism evidence="2 3">
    <name type="scientific">Chitinophaga rhizophila</name>
    <dbReference type="NCBI Taxonomy" id="2866212"/>
    <lineage>
        <taxon>Bacteria</taxon>
        <taxon>Pseudomonadati</taxon>
        <taxon>Bacteroidota</taxon>
        <taxon>Chitinophagia</taxon>
        <taxon>Chitinophagales</taxon>
        <taxon>Chitinophagaceae</taxon>
        <taxon>Chitinophaga</taxon>
    </lineage>
</organism>